<sequence length="87" mass="10104">MSERLDAAVLRVNRARKVVERQRAHVEQLRSAGKYVATSEDLLETYIKTLALFEEHERFLRDEPLDAGARPLYPLRNTLSLLPEDQQ</sequence>
<dbReference type="RefSeq" id="WP_154419611.1">
    <property type="nucleotide sequence ID" value="NZ_CP044331.1"/>
</dbReference>
<dbReference type="AlphaFoldDB" id="A0A6B8LV04"/>
<keyword evidence="2" id="KW-1185">Reference proteome</keyword>
<protein>
    <submittedName>
        <fullName evidence="1">Uncharacterized protein</fullName>
    </submittedName>
</protein>
<name>A0A6B8LV04_9HYPH</name>
<evidence type="ECO:0000313" key="1">
    <source>
        <dbReference type="EMBL" id="QGM96197.1"/>
    </source>
</evidence>
<dbReference type="Proteomes" id="UP000422569">
    <property type="component" value="Chromosome"/>
</dbReference>
<gene>
    <name evidence="1" type="ORF">F7D14_00955</name>
</gene>
<evidence type="ECO:0000313" key="2">
    <source>
        <dbReference type="Proteomes" id="UP000422569"/>
    </source>
</evidence>
<organism evidence="1 2">
    <name type="scientific">Methylocystis parvus</name>
    <dbReference type="NCBI Taxonomy" id="134"/>
    <lineage>
        <taxon>Bacteria</taxon>
        <taxon>Pseudomonadati</taxon>
        <taxon>Pseudomonadota</taxon>
        <taxon>Alphaproteobacteria</taxon>
        <taxon>Hyphomicrobiales</taxon>
        <taxon>Methylocystaceae</taxon>
        <taxon>Methylocystis</taxon>
    </lineage>
</organism>
<proteinExistence type="predicted"/>
<dbReference type="KEGG" id="mpar:F7D14_00955"/>
<reference evidence="1 2" key="1">
    <citation type="submission" date="2019-09" db="EMBL/GenBank/DDBJ databases">
        <title>Isolation and complete genome sequencing of Methylocystis species.</title>
        <authorList>
            <person name="Rumah B.L."/>
            <person name="Stead C.E."/>
            <person name="Stevens B.C."/>
            <person name="Minton N.P."/>
            <person name="Grosse-Honebrink A."/>
            <person name="Zhang Y."/>
        </authorList>
    </citation>
    <scope>NUCLEOTIDE SEQUENCE [LARGE SCALE GENOMIC DNA]</scope>
    <source>
        <strain evidence="1 2">BRCS2</strain>
    </source>
</reference>
<accession>A0A6B8LV04</accession>
<dbReference type="EMBL" id="CP044331">
    <property type="protein sequence ID" value="QGM96197.1"/>
    <property type="molecule type" value="Genomic_DNA"/>
</dbReference>